<dbReference type="EMBL" id="JBHSGN010000100">
    <property type="protein sequence ID" value="MFC4675405.1"/>
    <property type="molecule type" value="Genomic_DNA"/>
</dbReference>
<comment type="caution">
    <text evidence="4">The sequence shown here is derived from an EMBL/GenBank/DDBJ whole genome shotgun (WGS) entry which is preliminary data.</text>
</comment>
<dbReference type="PANTHER" id="PTHR12526:SF627">
    <property type="entry name" value="D-RHAMNOSYLTRANSFERASE WBPZ"/>
    <property type="match status" value="1"/>
</dbReference>
<protein>
    <submittedName>
        <fullName evidence="4">Glycosyltransferase family 4 protein</fullName>
        <ecNumber evidence="4">2.4.-.-</ecNumber>
    </submittedName>
</protein>
<keyword evidence="1" id="KW-1133">Transmembrane helix</keyword>
<accession>A0ABV9KYZ6</accession>
<dbReference type="InterPro" id="IPR028098">
    <property type="entry name" value="Glyco_trans_4-like_N"/>
</dbReference>
<gene>
    <name evidence="4" type="ORF">ACFO6W_17065</name>
</gene>
<dbReference type="GO" id="GO:0016757">
    <property type="term" value="F:glycosyltransferase activity"/>
    <property type="evidence" value="ECO:0007669"/>
    <property type="project" value="UniProtKB-KW"/>
</dbReference>
<feature type="domain" description="Glycosyl transferase family 1" evidence="2">
    <location>
        <begin position="205"/>
        <end position="352"/>
    </location>
</feature>
<dbReference type="SUPFAM" id="SSF53756">
    <property type="entry name" value="UDP-Glycosyltransferase/glycogen phosphorylase"/>
    <property type="match status" value="1"/>
</dbReference>
<keyword evidence="4" id="KW-0328">Glycosyltransferase</keyword>
<dbReference type="Proteomes" id="UP001596023">
    <property type="component" value="Unassembled WGS sequence"/>
</dbReference>
<dbReference type="PANTHER" id="PTHR12526">
    <property type="entry name" value="GLYCOSYLTRANSFERASE"/>
    <property type="match status" value="1"/>
</dbReference>
<evidence type="ECO:0000313" key="4">
    <source>
        <dbReference type="EMBL" id="MFC4675405.1"/>
    </source>
</evidence>
<evidence type="ECO:0000259" key="2">
    <source>
        <dbReference type="Pfam" id="PF00534"/>
    </source>
</evidence>
<keyword evidence="4" id="KW-0808">Transferase</keyword>
<proteinExistence type="predicted"/>
<dbReference type="Pfam" id="PF13439">
    <property type="entry name" value="Glyco_transf_4"/>
    <property type="match status" value="1"/>
</dbReference>
<dbReference type="Gene3D" id="3.40.50.2000">
    <property type="entry name" value="Glycogen Phosphorylase B"/>
    <property type="match status" value="2"/>
</dbReference>
<keyword evidence="5" id="KW-1185">Reference proteome</keyword>
<evidence type="ECO:0000256" key="1">
    <source>
        <dbReference type="SAM" id="Phobius"/>
    </source>
</evidence>
<dbReference type="Pfam" id="PF00534">
    <property type="entry name" value="Glycos_transf_1"/>
    <property type="match status" value="1"/>
</dbReference>
<feature type="domain" description="Glycosyltransferase subfamily 4-like N-terminal" evidence="3">
    <location>
        <begin position="14"/>
        <end position="183"/>
    </location>
</feature>
<reference evidence="5" key="1">
    <citation type="journal article" date="2019" name="Int. J. Syst. Evol. Microbiol.">
        <title>The Global Catalogue of Microorganisms (GCM) 10K type strain sequencing project: providing services to taxonomists for standard genome sequencing and annotation.</title>
        <authorList>
            <consortium name="The Broad Institute Genomics Platform"/>
            <consortium name="The Broad Institute Genome Sequencing Center for Infectious Disease"/>
            <person name="Wu L."/>
            <person name="Ma J."/>
        </authorList>
    </citation>
    <scope>NUCLEOTIDE SEQUENCE [LARGE SCALE GENOMIC DNA]</scope>
    <source>
        <strain evidence="5">CCUG 66188</strain>
    </source>
</reference>
<feature type="transmembrane region" description="Helical" evidence="1">
    <location>
        <begin position="72"/>
        <end position="91"/>
    </location>
</feature>
<dbReference type="EC" id="2.4.-.-" evidence="4"/>
<keyword evidence="1" id="KW-0812">Transmembrane</keyword>
<name>A0ABV9KYZ6_9BACT</name>
<organism evidence="4 5">
    <name type="scientific">Dysgonomonas termitidis</name>
    <dbReference type="NCBI Taxonomy" id="1516126"/>
    <lineage>
        <taxon>Bacteria</taxon>
        <taxon>Pseudomonadati</taxon>
        <taxon>Bacteroidota</taxon>
        <taxon>Bacteroidia</taxon>
        <taxon>Bacteroidales</taxon>
        <taxon>Dysgonomonadaceae</taxon>
        <taxon>Dysgonomonas</taxon>
    </lineage>
</organism>
<sequence>MKIQFITNYSKLYGANKILLDLLKYLKSEGYDISILVPSNGDLVHELEKEDIKYEVIFYYSSFLYFKKTIKFIAYPLLLLINIVNFPRIYYHIKKQDPDLIYSNTSAENIGILVAKLLGKKHITHVHEFMSINHGALFMGGQKLKAKFLDKSDGLIFVTKAVASHILGGGYLQGKHRIIYNGLSMPKVQYDNIPKFNAPPVNYGIVGIFSRGKRQDVAIKYFKKIKEIYPQSKLHLYGDKEGAYKTHLINLVKGLGLDSDIIFHGFEKDIEKIYRDIDILLMFSKSEGFGLVTLEAMLRKIPVIGYDSAGTLELIGNENSGYLFKDIDSFIDAVKQLQSPVKYNNIRENAFERAQLLFSDKNFCINIENFINQIANNE</sequence>
<keyword evidence="1" id="KW-0472">Membrane</keyword>
<dbReference type="InterPro" id="IPR001296">
    <property type="entry name" value="Glyco_trans_1"/>
</dbReference>
<dbReference type="CDD" id="cd03801">
    <property type="entry name" value="GT4_PimA-like"/>
    <property type="match status" value="1"/>
</dbReference>
<dbReference type="RefSeq" id="WP_379998606.1">
    <property type="nucleotide sequence ID" value="NZ_JBHSGN010000100.1"/>
</dbReference>
<evidence type="ECO:0000259" key="3">
    <source>
        <dbReference type="Pfam" id="PF13439"/>
    </source>
</evidence>
<evidence type="ECO:0000313" key="5">
    <source>
        <dbReference type="Proteomes" id="UP001596023"/>
    </source>
</evidence>